<feature type="domain" description="TnsA endonuclease N-terminal" evidence="1">
    <location>
        <begin position="81"/>
        <end position="195"/>
    </location>
</feature>
<reference evidence="2 3" key="1">
    <citation type="submission" date="2015-12" db="EMBL/GenBank/DDBJ databases">
        <authorList>
            <person name="Shamseldin A."/>
            <person name="Moawad H."/>
            <person name="Abd El-Rahim W.M."/>
            <person name="Sadowsky M.J."/>
        </authorList>
    </citation>
    <scope>NUCLEOTIDE SEQUENCE [LARGE SCALE GENOMIC DNA]</scope>
    <source>
        <strain evidence="2 3">D7</strain>
    </source>
</reference>
<dbReference type="Gene3D" id="3.40.1350.10">
    <property type="match status" value="1"/>
</dbReference>
<evidence type="ECO:0000259" key="1">
    <source>
        <dbReference type="Pfam" id="PF08722"/>
    </source>
</evidence>
<evidence type="ECO:0000313" key="3">
    <source>
        <dbReference type="Proteomes" id="UP000063991"/>
    </source>
</evidence>
<dbReference type="Proteomes" id="UP000063991">
    <property type="component" value="Chromosome"/>
</dbReference>
<dbReference type="InterPro" id="IPR011335">
    <property type="entry name" value="Restrct_endonuc-II-like"/>
</dbReference>
<evidence type="ECO:0000313" key="2">
    <source>
        <dbReference type="EMBL" id="AMJ97358.1"/>
    </source>
</evidence>
<dbReference type="Pfam" id="PF08722">
    <property type="entry name" value="Tn7_TnsA-like_N"/>
    <property type="match status" value="1"/>
</dbReference>
<gene>
    <name evidence="2" type="ORF">AVL55_03780</name>
</gene>
<organism evidence="2 3">
    <name type="scientific">Alteromonas macleodii</name>
    <name type="common">Pseudoalteromonas macleodii</name>
    <dbReference type="NCBI Taxonomy" id="28108"/>
    <lineage>
        <taxon>Bacteria</taxon>
        <taxon>Pseudomonadati</taxon>
        <taxon>Pseudomonadota</taxon>
        <taxon>Gammaproteobacteria</taxon>
        <taxon>Alteromonadales</taxon>
        <taxon>Alteromonadaceae</taxon>
        <taxon>Alteromonas/Salinimonas group</taxon>
        <taxon>Alteromonas</taxon>
    </lineage>
</organism>
<dbReference type="GO" id="GO:0003676">
    <property type="term" value="F:nucleic acid binding"/>
    <property type="evidence" value="ECO:0007669"/>
    <property type="project" value="InterPro"/>
</dbReference>
<dbReference type="RefSeq" id="WP_061094291.1">
    <property type="nucleotide sequence ID" value="NZ_CP014323.1"/>
</dbReference>
<dbReference type="InterPro" id="IPR014833">
    <property type="entry name" value="TnsA_N"/>
</dbReference>
<name>A0A126PYP6_ALTMA</name>
<dbReference type="CDD" id="cd22362">
    <property type="entry name" value="TnsA_endonuclease-like"/>
    <property type="match status" value="1"/>
</dbReference>
<protein>
    <recommendedName>
        <fullName evidence="1">TnsA endonuclease N-terminal domain-containing protein</fullName>
    </recommendedName>
</protein>
<accession>A0A126PYP6</accession>
<dbReference type="OrthoDB" id="5291587at2"/>
<proteinExistence type="predicted"/>
<sequence>MKNANSPKIKQPTVTELTENKIDDYLTRREFEGKYIPYKTARQFSSMGNASTEQLAQETQRHEYFSDMERHFGLTLSYLKNVSKVKTQYPLIDVDTTLAVATRLNIAHPRFAPKSGLVKDANQGYQASIMTTDFCFQYVDIMTGETKKIAVSLKYNDEVLIVDSGDAVTGRTQDKLKIEQAYWEDEKQQEYRLITSSHWTLSPNLVKNLAIARRHRNLDVPHIILKSFQVHFLEFLTGRKRHRLADLVFLVSKKMSISFEKTYGVFWYLIWHKGLQVDLFRPLADASFVFNAKEDYAWEW</sequence>
<dbReference type="EMBL" id="CP014323">
    <property type="protein sequence ID" value="AMJ97358.1"/>
    <property type="molecule type" value="Genomic_DNA"/>
</dbReference>
<dbReference type="SUPFAM" id="SSF52980">
    <property type="entry name" value="Restriction endonuclease-like"/>
    <property type="match status" value="1"/>
</dbReference>
<dbReference type="InterPro" id="IPR011856">
    <property type="entry name" value="tRNA_endonuc-like_dom_sf"/>
</dbReference>
<dbReference type="AlphaFoldDB" id="A0A126PYP6"/>